<dbReference type="SUPFAM" id="SSF103473">
    <property type="entry name" value="MFS general substrate transporter"/>
    <property type="match status" value="1"/>
</dbReference>
<feature type="transmembrane region" description="Helical" evidence="6">
    <location>
        <begin position="61"/>
        <end position="86"/>
    </location>
</feature>
<feature type="transmembrane region" description="Helical" evidence="6">
    <location>
        <begin position="189"/>
        <end position="208"/>
    </location>
</feature>
<evidence type="ECO:0000256" key="5">
    <source>
        <dbReference type="ARBA" id="ARBA00023136"/>
    </source>
</evidence>
<sequence>MSTETTLTQSVAETKGNRTCLSPCPTLVGDHDEEKGSKEKFSETPEVAVTESASLTPLRKILILSILSAAQFFDIFNAVASIVSLPQISKDLNFQPGTIQWILSGYTLTFASFMLVAGRIADILHPKPVFTAGFLVIGILGIPVGASVNPIMAIVFRALQGIGAAMNVPSAMALISMYFPDPDQRSRAFAIYGASAMSPLAVASWYILPAHQTPPSTGRKSIDWPGVFSLTAGLTLFVFAVTEGSAGGWKSARVIVTLVLSVVLLASFLVIERIVKDPAFPTRTWSNKNFTPLFFYAWSIYWFVFVTEMQLVEIFGTLWHESALSSAVRCVPMGLTAIIVSPLVGAYAPRFSRRLLLMSGQIMSAIGVILFALADTRDKYWSHIVPGMIVGMIGLFLSYVACTTVVMEGARPGEEGVVGAVMNTAYQIGATIGLAVNNVQPLDALSQHKGYAISFWSMLALNGTMTVVTFFFVKN</sequence>
<feature type="transmembrane region" description="Helical" evidence="6">
    <location>
        <begin position="254"/>
        <end position="275"/>
    </location>
</feature>
<feature type="transmembrane region" description="Helical" evidence="6">
    <location>
        <begin position="98"/>
        <end position="117"/>
    </location>
</feature>
<keyword evidence="4 6" id="KW-1133">Transmembrane helix</keyword>
<evidence type="ECO:0000256" key="2">
    <source>
        <dbReference type="ARBA" id="ARBA00022448"/>
    </source>
</evidence>
<dbReference type="OrthoDB" id="440755at2759"/>
<dbReference type="InterPro" id="IPR036259">
    <property type="entry name" value="MFS_trans_sf"/>
</dbReference>
<keyword evidence="2" id="KW-0813">Transport</keyword>
<accession>A0A5C3LVS7</accession>
<dbReference type="InterPro" id="IPR011701">
    <property type="entry name" value="MFS"/>
</dbReference>
<dbReference type="PANTHER" id="PTHR42718">
    <property type="entry name" value="MAJOR FACILITATOR SUPERFAMILY MULTIDRUG TRANSPORTER MFSC"/>
    <property type="match status" value="1"/>
</dbReference>
<dbReference type="Gene3D" id="1.20.1250.20">
    <property type="entry name" value="MFS general substrate transporter like domains"/>
    <property type="match status" value="2"/>
</dbReference>
<evidence type="ECO:0000256" key="6">
    <source>
        <dbReference type="SAM" id="Phobius"/>
    </source>
</evidence>
<dbReference type="EMBL" id="ML213608">
    <property type="protein sequence ID" value="TFK37329.1"/>
    <property type="molecule type" value="Genomic_DNA"/>
</dbReference>
<organism evidence="8 9">
    <name type="scientific">Crucibulum laeve</name>
    <dbReference type="NCBI Taxonomy" id="68775"/>
    <lineage>
        <taxon>Eukaryota</taxon>
        <taxon>Fungi</taxon>
        <taxon>Dikarya</taxon>
        <taxon>Basidiomycota</taxon>
        <taxon>Agaricomycotina</taxon>
        <taxon>Agaricomycetes</taxon>
        <taxon>Agaricomycetidae</taxon>
        <taxon>Agaricales</taxon>
        <taxon>Agaricineae</taxon>
        <taxon>Nidulariaceae</taxon>
        <taxon>Crucibulum</taxon>
    </lineage>
</organism>
<evidence type="ECO:0000259" key="7">
    <source>
        <dbReference type="PROSITE" id="PS50850"/>
    </source>
</evidence>
<dbReference type="GO" id="GO:0016020">
    <property type="term" value="C:membrane"/>
    <property type="evidence" value="ECO:0007669"/>
    <property type="project" value="UniProtKB-SubCell"/>
</dbReference>
<gene>
    <name evidence="8" type="ORF">BDQ12DRAFT_713477</name>
</gene>
<dbReference type="PANTHER" id="PTHR42718:SF9">
    <property type="entry name" value="MAJOR FACILITATOR SUPERFAMILY MULTIDRUG TRANSPORTER MFSC"/>
    <property type="match status" value="1"/>
</dbReference>
<dbReference type="GO" id="GO:0022857">
    <property type="term" value="F:transmembrane transporter activity"/>
    <property type="evidence" value="ECO:0007669"/>
    <property type="project" value="InterPro"/>
</dbReference>
<feature type="transmembrane region" description="Helical" evidence="6">
    <location>
        <begin position="330"/>
        <end position="349"/>
    </location>
</feature>
<keyword evidence="5 6" id="KW-0472">Membrane</keyword>
<dbReference type="Proteomes" id="UP000308652">
    <property type="component" value="Unassembled WGS sequence"/>
</dbReference>
<evidence type="ECO:0000256" key="4">
    <source>
        <dbReference type="ARBA" id="ARBA00022989"/>
    </source>
</evidence>
<feature type="transmembrane region" description="Helical" evidence="6">
    <location>
        <begin position="385"/>
        <end position="407"/>
    </location>
</feature>
<reference evidence="8 9" key="1">
    <citation type="journal article" date="2019" name="Nat. Ecol. Evol.">
        <title>Megaphylogeny resolves global patterns of mushroom evolution.</title>
        <authorList>
            <person name="Varga T."/>
            <person name="Krizsan K."/>
            <person name="Foldi C."/>
            <person name="Dima B."/>
            <person name="Sanchez-Garcia M."/>
            <person name="Sanchez-Ramirez S."/>
            <person name="Szollosi G.J."/>
            <person name="Szarkandi J.G."/>
            <person name="Papp V."/>
            <person name="Albert L."/>
            <person name="Andreopoulos W."/>
            <person name="Angelini C."/>
            <person name="Antonin V."/>
            <person name="Barry K.W."/>
            <person name="Bougher N.L."/>
            <person name="Buchanan P."/>
            <person name="Buyck B."/>
            <person name="Bense V."/>
            <person name="Catcheside P."/>
            <person name="Chovatia M."/>
            <person name="Cooper J."/>
            <person name="Damon W."/>
            <person name="Desjardin D."/>
            <person name="Finy P."/>
            <person name="Geml J."/>
            <person name="Haridas S."/>
            <person name="Hughes K."/>
            <person name="Justo A."/>
            <person name="Karasinski D."/>
            <person name="Kautmanova I."/>
            <person name="Kiss B."/>
            <person name="Kocsube S."/>
            <person name="Kotiranta H."/>
            <person name="LaButti K.M."/>
            <person name="Lechner B.E."/>
            <person name="Liimatainen K."/>
            <person name="Lipzen A."/>
            <person name="Lukacs Z."/>
            <person name="Mihaltcheva S."/>
            <person name="Morgado L.N."/>
            <person name="Niskanen T."/>
            <person name="Noordeloos M.E."/>
            <person name="Ohm R.A."/>
            <person name="Ortiz-Santana B."/>
            <person name="Ovrebo C."/>
            <person name="Racz N."/>
            <person name="Riley R."/>
            <person name="Savchenko A."/>
            <person name="Shiryaev A."/>
            <person name="Soop K."/>
            <person name="Spirin V."/>
            <person name="Szebenyi C."/>
            <person name="Tomsovsky M."/>
            <person name="Tulloss R.E."/>
            <person name="Uehling J."/>
            <person name="Grigoriev I.V."/>
            <person name="Vagvolgyi C."/>
            <person name="Papp T."/>
            <person name="Martin F.M."/>
            <person name="Miettinen O."/>
            <person name="Hibbett D.S."/>
            <person name="Nagy L.G."/>
        </authorList>
    </citation>
    <scope>NUCLEOTIDE SEQUENCE [LARGE SCALE GENOMIC DNA]</scope>
    <source>
        <strain evidence="8 9">CBS 166.37</strain>
    </source>
</reference>
<evidence type="ECO:0000313" key="9">
    <source>
        <dbReference type="Proteomes" id="UP000308652"/>
    </source>
</evidence>
<comment type="subcellular location">
    <subcellularLocation>
        <location evidence="1">Membrane</location>
        <topology evidence="1">Multi-pass membrane protein</topology>
    </subcellularLocation>
</comment>
<name>A0A5C3LVS7_9AGAR</name>
<dbReference type="CDD" id="cd17321">
    <property type="entry name" value="MFS_MMR_MDR_like"/>
    <property type="match status" value="1"/>
</dbReference>
<proteinExistence type="predicted"/>
<dbReference type="STRING" id="68775.A0A5C3LVS7"/>
<feature type="transmembrane region" description="Helical" evidence="6">
    <location>
        <begin position="129"/>
        <end position="148"/>
    </location>
</feature>
<dbReference type="Pfam" id="PF07690">
    <property type="entry name" value="MFS_1"/>
    <property type="match status" value="1"/>
</dbReference>
<protein>
    <submittedName>
        <fullName evidence="8">Major facilitator superfamily domain-containing protein</fullName>
    </submittedName>
</protein>
<evidence type="ECO:0000256" key="1">
    <source>
        <dbReference type="ARBA" id="ARBA00004141"/>
    </source>
</evidence>
<dbReference type="AlphaFoldDB" id="A0A5C3LVS7"/>
<feature type="transmembrane region" description="Helical" evidence="6">
    <location>
        <begin position="295"/>
        <end position="318"/>
    </location>
</feature>
<evidence type="ECO:0000256" key="3">
    <source>
        <dbReference type="ARBA" id="ARBA00022692"/>
    </source>
</evidence>
<keyword evidence="9" id="KW-1185">Reference proteome</keyword>
<feature type="transmembrane region" description="Helical" evidence="6">
    <location>
        <begin position="224"/>
        <end position="242"/>
    </location>
</feature>
<feature type="domain" description="Major facilitator superfamily (MFS) profile" evidence="7">
    <location>
        <begin position="63"/>
        <end position="475"/>
    </location>
</feature>
<feature type="transmembrane region" description="Helical" evidence="6">
    <location>
        <begin position="355"/>
        <end position="373"/>
    </location>
</feature>
<evidence type="ECO:0000313" key="8">
    <source>
        <dbReference type="EMBL" id="TFK37329.1"/>
    </source>
</evidence>
<feature type="transmembrane region" description="Helical" evidence="6">
    <location>
        <begin position="451"/>
        <end position="473"/>
    </location>
</feature>
<dbReference type="InterPro" id="IPR020846">
    <property type="entry name" value="MFS_dom"/>
</dbReference>
<dbReference type="PROSITE" id="PS50850">
    <property type="entry name" value="MFS"/>
    <property type="match status" value="1"/>
</dbReference>
<keyword evidence="3 6" id="KW-0812">Transmembrane</keyword>